<sequence length="523" mass="58344">MSAPSKLAQRSDIISEFERVHYWHGISVDPPDLLYRSDLESNPFPVPSPGTRWFALPIKTAEGVFNTPLNPVWHTVAPLIVDLFKSRSIKYSALKTARFTTEHEDGTKTLGPIVIWVASHPGTTTAENARDVSPDILHILEDNGVEGVVVEWYEGSVEKLAGPPLMLVTNEANPTRFVRRTFTAALGMPIANQDNDVQGSASFFFHENNKDGVSSSRVLAVTNKHVLHTDTTVDYQFGEWGTPPIRALVTRNADEIVRFAGEVARLKAKPRSAKNAQADDDDEALEASKEQLTKLKKNKIKLQEFYEEVYTKWNDIDRRTIGFVDWAPKISITVDDRHYTRDIGTVELDPQKFAEIFQANVVDLGTKFAPEDLNTMFWPNNANPSGLKFPSDRLLRIRGVVTRELLANPECFDENGNPIFIVGKDGNSTGLTVGRYSGLEAYLGNEFGEDSIEIAIYNYSNMSGNFSAKGDSGSLIFTGDGRMVAILHSGTPEGHVTYATPAWWFIEQLKIQYPHADFDRTSF</sequence>
<dbReference type="SUPFAM" id="SSF50494">
    <property type="entry name" value="Trypsin-like serine proteases"/>
    <property type="match status" value="1"/>
</dbReference>
<dbReference type="RefSeq" id="XP_001877804.1">
    <property type="nucleotide sequence ID" value="XM_001877769.1"/>
</dbReference>
<protein>
    <submittedName>
        <fullName evidence="2">Predicted protein</fullName>
    </submittedName>
</protein>
<name>B0D0X8_LACBS</name>
<evidence type="ECO:0000256" key="1">
    <source>
        <dbReference type="SAM" id="Coils"/>
    </source>
</evidence>
<feature type="coiled-coil region" evidence="1">
    <location>
        <begin position="278"/>
        <end position="305"/>
    </location>
</feature>
<reference evidence="2 3" key="1">
    <citation type="journal article" date="2008" name="Nature">
        <title>The genome of Laccaria bicolor provides insights into mycorrhizal symbiosis.</title>
        <authorList>
            <person name="Martin F."/>
            <person name="Aerts A."/>
            <person name="Ahren D."/>
            <person name="Brun A."/>
            <person name="Danchin E.G.J."/>
            <person name="Duchaussoy F."/>
            <person name="Gibon J."/>
            <person name="Kohler A."/>
            <person name="Lindquist E."/>
            <person name="Pereda V."/>
            <person name="Salamov A."/>
            <person name="Shapiro H.J."/>
            <person name="Wuyts J."/>
            <person name="Blaudez D."/>
            <person name="Buee M."/>
            <person name="Brokstein P."/>
            <person name="Canbaeck B."/>
            <person name="Cohen D."/>
            <person name="Courty P.E."/>
            <person name="Coutinho P.M."/>
            <person name="Delaruelle C."/>
            <person name="Detter J.C."/>
            <person name="Deveau A."/>
            <person name="DiFazio S."/>
            <person name="Duplessis S."/>
            <person name="Fraissinet-Tachet L."/>
            <person name="Lucic E."/>
            <person name="Frey-Klett P."/>
            <person name="Fourrey C."/>
            <person name="Feussner I."/>
            <person name="Gay G."/>
            <person name="Grimwood J."/>
            <person name="Hoegger P.J."/>
            <person name="Jain P."/>
            <person name="Kilaru S."/>
            <person name="Labbe J."/>
            <person name="Lin Y.C."/>
            <person name="Legue V."/>
            <person name="Le Tacon F."/>
            <person name="Marmeisse R."/>
            <person name="Melayah D."/>
            <person name="Montanini B."/>
            <person name="Muratet M."/>
            <person name="Nehls U."/>
            <person name="Niculita-Hirzel H."/>
            <person name="Oudot-Le Secq M.P."/>
            <person name="Peter M."/>
            <person name="Quesneville H."/>
            <person name="Rajashekar B."/>
            <person name="Reich M."/>
            <person name="Rouhier N."/>
            <person name="Schmutz J."/>
            <person name="Yin T."/>
            <person name="Chalot M."/>
            <person name="Henrissat B."/>
            <person name="Kuees U."/>
            <person name="Lucas S."/>
            <person name="Van de Peer Y."/>
            <person name="Podila G.K."/>
            <person name="Polle A."/>
            <person name="Pukkila P.J."/>
            <person name="Richardson P.M."/>
            <person name="Rouze P."/>
            <person name="Sanders I.R."/>
            <person name="Stajich J.E."/>
            <person name="Tunlid A."/>
            <person name="Tuskan G."/>
            <person name="Grigoriev I.V."/>
        </authorList>
    </citation>
    <scope>NUCLEOTIDE SEQUENCE [LARGE SCALE GENOMIC DNA]</scope>
    <source>
        <strain evidence="3">S238N-H82 / ATCC MYA-4686</strain>
    </source>
</reference>
<proteinExistence type="predicted"/>
<gene>
    <name evidence="2" type="ORF">LACBIDRAFT_313830</name>
</gene>
<evidence type="ECO:0000313" key="3">
    <source>
        <dbReference type="Proteomes" id="UP000001194"/>
    </source>
</evidence>
<keyword evidence="1" id="KW-0175">Coiled coil</keyword>
<dbReference type="InParanoid" id="B0D0X8"/>
<dbReference type="Proteomes" id="UP000001194">
    <property type="component" value="Unassembled WGS sequence"/>
</dbReference>
<keyword evidence="3" id="KW-1185">Reference proteome</keyword>
<dbReference type="InterPro" id="IPR009003">
    <property type="entry name" value="Peptidase_S1_PA"/>
</dbReference>
<dbReference type="HOGENOM" id="CLU_024804_1_1_1"/>
<organism evidence="3">
    <name type="scientific">Laccaria bicolor (strain S238N-H82 / ATCC MYA-4686)</name>
    <name type="common">Bicoloured deceiver</name>
    <name type="synonym">Laccaria laccata var. bicolor</name>
    <dbReference type="NCBI Taxonomy" id="486041"/>
    <lineage>
        <taxon>Eukaryota</taxon>
        <taxon>Fungi</taxon>
        <taxon>Dikarya</taxon>
        <taxon>Basidiomycota</taxon>
        <taxon>Agaricomycotina</taxon>
        <taxon>Agaricomycetes</taxon>
        <taxon>Agaricomycetidae</taxon>
        <taxon>Agaricales</taxon>
        <taxon>Agaricineae</taxon>
        <taxon>Hydnangiaceae</taxon>
        <taxon>Laccaria</taxon>
    </lineage>
</organism>
<dbReference type="KEGG" id="lbc:LACBIDRAFT_313830"/>
<dbReference type="EMBL" id="DS547095">
    <property type="protein sequence ID" value="EDR11907.1"/>
    <property type="molecule type" value="Genomic_DNA"/>
</dbReference>
<dbReference type="AlphaFoldDB" id="B0D0X8"/>
<accession>B0D0X8</accession>
<dbReference type="OrthoDB" id="5424209at2759"/>
<dbReference type="GeneID" id="6073362"/>
<evidence type="ECO:0000313" key="2">
    <source>
        <dbReference type="EMBL" id="EDR11907.1"/>
    </source>
</evidence>